<evidence type="ECO:0000259" key="4">
    <source>
        <dbReference type="PROSITE" id="PS51379"/>
    </source>
</evidence>
<proteinExistence type="predicted"/>
<sequence length="255" mass="28637">MQLNDIQNRVSSFVATSPLNCLEELQSLKLYGEPLVGIASVGDPYFDRLKEPDAIGSRHLSPAEWLPGAVSVVSYFLPFTEEIRRPNRRPGVAAREWLYGRIEGELFNNALRRHLTDTFRQTGWQALAPALDKRFAVLERRSNWSERHVAFIAGLGTFSLSRSLITRQGSAGRFGSLIVDAYLEPTPRPYERIDEYCTKCGACILRCPPLAISEAGKNNTVCAEYLDRVLARYRPRYGCGKCQTGVPCEEKIPLP</sequence>
<dbReference type="AlphaFoldDB" id="A0A1M6LL75"/>
<dbReference type="PANTHER" id="PTHR42827:SF1">
    <property type="entry name" value="IRON-SULFUR CLUSTER-BINDING PROTEIN"/>
    <property type="match status" value="1"/>
</dbReference>
<dbReference type="OrthoDB" id="9784571at2"/>
<dbReference type="SUPFAM" id="SSF46548">
    <property type="entry name" value="alpha-helical ferredoxin"/>
    <property type="match status" value="1"/>
</dbReference>
<evidence type="ECO:0000256" key="3">
    <source>
        <dbReference type="ARBA" id="ARBA00023014"/>
    </source>
</evidence>
<evidence type="ECO:0000313" key="5">
    <source>
        <dbReference type="EMBL" id="SHJ71937.1"/>
    </source>
</evidence>
<keyword evidence="3" id="KW-0411">Iron-sulfur</keyword>
<keyword evidence="1" id="KW-0479">Metal-binding</keyword>
<protein>
    <recommendedName>
        <fullName evidence="4">4Fe-4S ferredoxin-type domain-containing protein</fullName>
    </recommendedName>
</protein>
<evidence type="ECO:0000256" key="1">
    <source>
        <dbReference type="ARBA" id="ARBA00022723"/>
    </source>
</evidence>
<feature type="domain" description="4Fe-4S ferredoxin-type" evidence="4">
    <location>
        <begin position="187"/>
        <end position="217"/>
    </location>
</feature>
<keyword evidence="6" id="KW-1185">Reference proteome</keyword>
<name>A0A1M6LL75_9FIRM</name>
<dbReference type="PANTHER" id="PTHR42827">
    <property type="entry name" value="IRON-SULFUR CLUSTER-BINDING PROTEIN-RELATED"/>
    <property type="match status" value="1"/>
</dbReference>
<evidence type="ECO:0000313" key="6">
    <source>
        <dbReference type="Proteomes" id="UP000322917"/>
    </source>
</evidence>
<dbReference type="InterPro" id="IPR017900">
    <property type="entry name" value="4Fe4S_Fe_S_CS"/>
</dbReference>
<evidence type="ECO:0000256" key="2">
    <source>
        <dbReference type="ARBA" id="ARBA00023004"/>
    </source>
</evidence>
<organism evidence="5 6">
    <name type="scientific">Propionispora hippei DSM 15287</name>
    <dbReference type="NCBI Taxonomy" id="1123003"/>
    <lineage>
        <taxon>Bacteria</taxon>
        <taxon>Bacillati</taxon>
        <taxon>Bacillota</taxon>
        <taxon>Negativicutes</taxon>
        <taxon>Selenomonadales</taxon>
        <taxon>Sporomusaceae</taxon>
        <taxon>Propionispora</taxon>
    </lineage>
</organism>
<dbReference type="Proteomes" id="UP000322917">
    <property type="component" value="Unassembled WGS sequence"/>
</dbReference>
<dbReference type="GO" id="GO:0046872">
    <property type="term" value="F:metal ion binding"/>
    <property type="evidence" value="ECO:0007669"/>
    <property type="project" value="UniProtKB-KW"/>
</dbReference>
<reference evidence="5 6" key="1">
    <citation type="submission" date="2016-11" db="EMBL/GenBank/DDBJ databases">
        <authorList>
            <person name="Varghese N."/>
            <person name="Submissions S."/>
        </authorList>
    </citation>
    <scope>NUCLEOTIDE SEQUENCE [LARGE SCALE GENOMIC DNA]</scope>
    <source>
        <strain evidence="5 6">DSM 15287</strain>
    </source>
</reference>
<dbReference type="PROSITE" id="PS51379">
    <property type="entry name" value="4FE4S_FER_2"/>
    <property type="match status" value="1"/>
</dbReference>
<accession>A0A1M6LL75</accession>
<keyword evidence="2" id="KW-0408">Iron</keyword>
<dbReference type="InterPro" id="IPR017896">
    <property type="entry name" value="4Fe4S_Fe-S-bd"/>
</dbReference>
<dbReference type="GO" id="GO:0051536">
    <property type="term" value="F:iron-sulfur cluster binding"/>
    <property type="evidence" value="ECO:0007669"/>
    <property type="project" value="UniProtKB-KW"/>
</dbReference>
<dbReference type="EMBL" id="FQZD01000034">
    <property type="protein sequence ID" value="SHJ71937.1"/>
    <property type="molecule type" value="Genomic_DNA"/>
</dbReference>
<dbReference type="RefSeq" id="WP_149735808.1">
    <property type="nucleotide sequence ID" value="NZ_FQZD01000034.1"/>
</dbReference>
<dbReference type="PROSITE" id="PS00198">
    <property type="entry name" value="4FE4S_FER_1"/>
    <property type="match status" value="1"/>
</dbReference>
<gene>
    <name evidence="5" type="ORF">SAMN02745170_03158</name>
</gene>